<dbReference type="EMBL" id="VXAI01000098">
    <property type="protein sequence ID" value="NXJ64796.1"/>
    <property type="molecule type" value="Genomic_DNA"/>
</dbReference>
<dbReference type="InterPro" id="IPR029058">
    <property type="entry name" value="AB_hydrolase_fold"/>
</dbReference>
<dbReference type="AlphaFoldDB" id="A0A7L0D1A5"/>
<dbReference type="PIRSF" id="PIRSF037251">
    <property type="entry name" value="Arylacetamide_deacetylase"/>
    <property type="match status" value="1"/>
</dbReference>
<dbReference type="Gene3D" id="3.40.50.1820">
    <property type="entry name" value="alpha/beta hydrolase"/>
    <property type="match status" value="1"/>
</dbReference>
<evidence type="ECO:0000256" key="1">
    <source>
        <dbReference type="ARBA" id="ARBA00010515"/>
    </source>
</evidence>
<sequence>MAVGYTLLVLFLAGFVAGFILLVMGATNFHFSTSEIPAGVNQAVKLRIIHIILIGTAVVGRILENIGVCSQVSFLRYVQGRKTLGVDPKLFIKDLCFEKVPVRIYQPKVPPASQRRGVMFFHGGGWVFGSLETHEKLCRCIARESESVVVSVGYRLAPEHKYPAAYEDCLNATIHFMNNVEHYGVDPTNVIVCGDSAGGNLAAAVSQTLAGRSDLPKLRAQVLIYPGLQALDFNLPSYQQNRGVPLLFRERAAFFVLQYLNGDALHMQEVLEGSHIPIGIKLNYKKWVSPDNIPEEFKVRGYKPRVLLDCTTEVYEAVKRLCEPNLCPLLAEDAVVQQLPESFILTCEYDVLRDDGLLYKKRLEDNGVRVTWYHLEDGFHGVVNPFNSDLLSFSSGRRGLDNIV</sequence>
<dbReference type="InterPro" id="IPR050300">
    <property type="entry name" value="GDXG_lipolytic_enzyme"/>
</dbReference>
<evidence type="ECO:0000256" key="3">
    <source>
        <dbReference type="PIRSR" id="PIRSR037251-1"/>
    </source>
</evidence>
<feature type="domain" description="Alpha/beta hydrolase fold-3" evidence="4">
    <location>
        <begin position="118"/>
        <end position="265"/>
    </location>
</feature>
<gene>
    <name evidence="5" type="primary">Aadacl4_0</name>
    <name evidence="5" type="ORF">ROSBEN_R07476</name>
</gene>
<evidence type="ECO:0000313" key="5">
    <source>
        <dbReference type="EMBL" id="NXJ64796.1"/>
    </source>
</evidence>
<dbReference type="InterPro" id="IPR013094">
    <property type="entry name" value="AB_hydrolase_3"/>
</dbReference>
<dbReference type="PANTHER" id="PTHR48081">
    <property type="entry name" value="AB HYDROLASE SUPERFAMILY PROTEIN C4A8.06C"/>
    <property type="match status" value="1"/>
</dbReference>
<evidence type="ECO:0000313" key="6">
    <source>
        <dbReference type="Proteomes" id="UP000545435"/>
    </source>
</evidence>
<comment type="caution">
    <text evidence="5">The sequence shown here is derived from an EMBL/GenBank/DDBJ whole genome shotgun (WGS) entry which is preliminary data.</text>
</comment>
<dbReference type="InterPro" id="IPR017157">
    <property type="entry name" value="Arylacetamide_deacetylase"/>
</dbReference>
<feature type="domain" description="Alpha/beta hydrolase fold-3" evidence="4">
    <location>
        <begin position="311"/>
        <end position="383"/>
    </location>
</feature>
<evidence type="ECO:0000259" key="4">
    <source>
        <dbReference type="Pfam" id="PF07859"/>
    </source>
</evidence>
<feature type="non-terminal residue" evidence="5">
    <location>
        <position position="1"/>
    </location>
</feature>
<dbReference type="InterPro" id="IPR002168">
    <property type="entry name" value="Lipase_GDXG_HIS_AS"/>
</dbReference>
<dbReference type="PANTHER" id="PTHR48081:SF32">
    <property type="entry name" value="ALPHA_BETA HYDROLASE FOLD-3 DOMAIN-CONTAINING PROTEIN"/>
    <property type="match status" value="1"/>
</dbReference>
<protein>
    <submittedName>
        <fullName evidence="5">ADCL4 protein</fullName>
    </submittedName>
</protein>
<feature type="active site" evidence="3">
    <location>
        <position position="350"/>
    </location>
</feature>
<keyword evidence="2" id="KW-0378">Hydrolase</keyword>
<proteinExistence type="inferred from homology"/>
<dbReference type="GO" id="GO:0016020">
    <property type="term" value="C:membrane"/>
    <property type="evidence" value="ECO:0007669"/>
    <property type="project" value="InterPro"/>
</dbReference>
<organism evidence="5 6">
    <name type="scientific">Rostratula benghalensis</name>
    <name type="common">greater painted-snipe</name>
    <dbReference type="NCBI Taxonomy" id="118793"/>
    <lineage>
        <taxon>Eukaryota</taxon>
        <taxon>Metazoa</taxon>
        <taxon>Chordata</taxon>
        <taxon>Craniata</taxon>
        <taxon>Vertebrata</taxon>
        <taxon>Euteleostomi</taxon>
        <taxon>Archelosauria</taxon>
        <taxon>Archosauria</taxon>
        <taxon>Dinosauria</taxon>
        <taxon>Saurischia</taxon>
        <taxon>Theropoda</taxon>
        <taxon>Coelurosauria</taxon>
        <taxon>Aves</taxon>
        <taxon>Neognathae</taxon>
        <taxon>Neoaves</taxon>
        <taxon>Charadriiformes</taxon>
        <taxon>Rostratulidae</taxon>
        <taxon>Rostratula</taxon>
    </lineage>
</organism>
<feature type="active site" evidence="3">
    <location>
        <position position="196"/>
    </location>
</feature>
<feature type="active site" evidence="3">
    <location>
        <position position="380"/>
    </location>
</feature>
<dbReference type="GO" id="GO:0052689">
    <property type="term" value="F:carboxylic ester hydrolase activity"/>
    <property type="evidence" value="ECO:0007669"/>
    <property type="project" value="InterPro"/>
</dbReference>
<name>A0A7L0D1A5_9CHAR</name>
<dbReference type="PROSITE" id="PS01173">
    <property type="entry name" value="LIPASE_GDXG_HIS"/>
    <property type="match status" value="1"/>
</dbReference>
<dbReference type="SUPFAM" id="SSF53474">
    <property type="entry name" value="alpha/beta-Hydrolases"/>
    <property type="match status" value="1"/>
</dbReference>
<feature type="non-terminal residue" evidence="5">
    <location>
        <position position="404"/>
    </location>
</feature>
<reference evidence="5 6" key="1">
    <citation type="submission" date="2019-09" db="EMBL/GenBank/DDBJ databases">
        <title>Bird 10,000 Genomes (B10K) Project - Family phase.</title>
        <authorList>
            <person name="Zhang G."/>
        </authorList>
    </citation>
    <scope>NUCLEOTIDE SEQUENCE [LARGE SCALE GENOMIC DNA]</scope>
    <source>
        <strain evidence="5">B10K-DU-006-20</strain>
        <tissue evidence="5">Mixed tissue sample</tissue>
    </source>
</reference>
<keyword evidence="6" id="KW-1185">Reference proteome</keyword>
<dbReference type="Pfam" id="PF07859">
    <property type="entry name" value="Abhydrolase_3"/>
    <property type="match status" value="2"/>
</dbReference>
<comment type="similarity">
    <text evidence="1">Belongs to the 'GDXG' lipolytic enzyme family.</text>
</comment>
<accession>A0A7L0D1A5</accession>
<evidence type="ECO:0000256" key="2">
    <source>
        <dbReference type="ARBA" id="ARBA00022801"/>
    </source>
</evidence>
<dbReference type="Proteomes" id="UP000545435">
    <property type="component" value="Unassembled WGS sequence"/>
</dbReference>